<dbReference type="PROSITE" id="PS50164">
    <property type="entry name" value="GIY_YIG"/>
    <property type="match status" value="1"/>
</dbReference>
<dbReference type="SUPFAM" id="SSF53098">
    <property type="entry name" value="Ribonuclease H-like"/>
    <property type="match status" value="1"/>
</dbReference>
<dbReference type="Gene3D" id="3.40.1440.10">
    <property type="entry name" value="GIY-YIG endonuclease"/>
    <property type="match status" value="1"/>
</dbReference>
<evidence type="ECO:0000256" key="1">
    <source>
        <dbReference type="ARBA" id="ARBA00022839"/>
    </source>
</evidence>
<keyword evidence="1 4" id="KW-0378">Hydrolase</keyword>
<dbReference type="AlphaFoldDB" id="A0A4S8PFU0"/>
<dbReference type="Pfam" id="PF01541">
    <property type="entry name" value="GIY-YIG"/>
    <property type="match status" value="1"/>
</dbReference>
<gene>
    <name evidence="4" type="ORF">E9998_15145</name>
</gene>
<dbReference type="CDD" id="cd06127">
    <property type="entry name" value="DEDDh"/>
    <property type="match status" value="1"/>
</dbReference>
<dbReference type="Gene3D" id="3.30.420.10">
    <property type="entry name" value="Ribonuclease H-like superfamily/Ribonuclease H"/>
    <property type="match status" value="1"/>
</dbReference>
<dbReference type="RefSeq" id="WP_136530542.1">
    <property type="nucleotide sequence ID" value="NZ_STGX01000011.1"/>
</dbReference>
<dbReference type="OrthoDB" id="9803913at2"/>
<reference evidence="4 5" key="1">
    <citation type="journal article" date="2018" name="Int. J. Syst. Evol. Microbiol.">
        <title>Glycomyces paridis sp. nov., isolated from the medicinal plant Paris polyphylla.</title>
        <authorList>
            <person name="Fang X.M."/>
            <person name="Bai J.L."/>
            <person name="Su J."/>
            <person name="Zhao L.L."/>
            <person name="Liu H.Y."/>
            <person name="Ma B.P."/>
            <person name="Zhang Y.Q."/>
            <person name="Yu L.Y."/>
        </authorList>
    </citation>
    <scope>NUCLEOTIDE SEQUENCE [LARGE SCALE GENOMIC DNA]</scope>
    <source>
        <strain evidence="4 5">CPCC 204357</strain>
    </source>
</reference>
<dbReference type="SMART" id="SM00465">
    <property type="entry name" value="GIYc"/>
    <property type="match status" value="1"/>
</dbReference>
<dbReference type="InterPro" id="IPR013520">
    <property type="entry name" value="Ribonucl_H"/>
</dbReference>
<organism evidence="4 5">
    <name type="scientific">Glycomyces paridis</name>
    <dbReference type="NCBI Taxonomy" id="2126555"/>
    <lineage>
        <taxon>Bacteria</taxon>
        <taxon>Bacillati</taxon>
        <taxon>Actinomycetota</taxon>
        <taxon>Actinomycetes</taxon>
        <taxon>Glycomycetales</taxon>
        <taxon>Glycomycetaceae</taxon>
        <taxon>Glycomyces</taxon>
    </lineage>
</organism>
<keyword evidence="1 4" id="KW-0540">Nuclease</keyword>
<dbReference type="GO" id="GO:0004527">
    <property type="term" value="F:exonuclease activity"/>
    <property type="evidence" value="ECO:0007669"/>
    <property type="project" value="UniProtKB-KW"/>
</dbReference>
<feature type="domain" description="GIY-YIG" evidence="3">
    <location>
        <begin position="238"/>
        <end position="316"/>
    </location>
</feature>
<dbReference type="EMBL" id="STGX01000011">
    <property type="protein sequence ID" value="THV27199.1"/>
    <property type="molecule type" value="Genomic_DNA"/>
</dbReference>
<protein>
    <submittedName>
        <fullName evidence="4">DEDD exonuclease domain-containing protein</fullName>
    </submittedName>
</protein>
<keyword evidence="1 4" id="KW-0269">Exonuclease</keyword>
<dbReference type="InterPro" id="IPR000305">
    <property type="entry name" value="GIY-YIG_endonuc"/>
</dbReference>
<dbReference type="CDD" id="cd10434">
    <property type="entry name" value="GIY-YIG_UvrC_Cho"/>
    <property type="match status" value="1"/>
</dbReference>
<dbReference type="SMART" id="SM00479">
    <property type="entry name" value="EXOIII"/>
    <property type="match status" value="1"/>
</dbReference>
<feature type="region of interest" description="Disordered" evidence="2">
    <location>
        <begin position="336"/>
        <end position="356"/>
    </location>
</feature>
<evidence type="ECO:0000313" key="5">
    <source>
        <dbReference type="Proteomes" id="UP000305792"/>
    </source>
</evidence>
<feature type="region of interest" description="Disordered" evidence="2">
    <location>
        <begin position="567"/>
        <end position="594"/>
    </location>
</feature>
<dbReference type="InterPro" id="IPR047296">
    <property type="entry name" value="GIY-YIG_UvrC_Cho"/>
</dbReference>
<dbReference type="NCBIfam" id="TIGR00573">
    <property type="entry name" value="dnaq"/>
    <property type="match status" value="1"/>
</dbReference>
<dbReference type="NCBIfam" id="NF005907">
    <property type="entry name" value="PRK07883.1-5"/>
    <property type="match status" value="1"/>
</dbReference>
<proteinExistence type="predicted"/>
<dbReference type="NCBIfam" id="NF005905">
    <property type="entry name" value="PRK07883.1-3"/>
    <property type="match status" value="1"/>
</dbReference>
<sequence length="594" mass="63581">MFGSGAVGGGAARAVGDGTAFTQPTLDSLGTPLSEVTFCVVDLETTGLAADACGITEIGAVKVKGGEVLGEFGTLVNPGESIDPRVTRLTGITDAMVADAPGIESVLPAFLEFARGATLVAHNAGFDIGFLRHACELTDTRWPRPPVIDTVVLARRLTEKSEVPNRRLGTLARLFGSPVTPNHRALDDARATVTVLHGLIERAGGHGVVTDAELVEFCRAIPSELQRRKRHLADGLPHSPGVYIFRDADDRALYIGVSVDVAARVRSYFSAAEQRRRLRDMLASAERVEVIECAHRLEAGVAELRLISGGKPPYNRAAKFPEHRSWVRLTDEPYPRLQVSRKPPEPGAPRLGPTSGTTAQAAIGAIEAALPIRSCRTRLSVSRLSPSCVLGEIGKCAEPCRHTVTVEEYAAIAERAARAMDGDPAPVAEAVAERLAELSEAERFEAAAERRDELGAYLALAAASHRVRDLVAAGEIVGAGRAKGGGWEVAVIRYGLLAGAVKTPPRADPMPYIARLRATARAVDPVPDAADAAHAAETRLLLEWLARPDVRIVMTEHPWASRLDGAERWDGTVPHDPSPWRRDKGERLPHTGTL</sequence>
<comment type="caution">
    <text evidence="4">The sequence shown here is derived from an EMBL/GenBank/DDBJ whole genome shotgun (WGS) entry which is preliminary data.</text>
</comment>
<keyword evidence="5" id="KW-1185">Reference proteome</keyword>
<dbReference type="SUPFAM" id="SSF82771">
    <property type="entry name" value="GIY-YIG endonuclease"/>
    <property type="match status" value="1"/>
</dbReference>
<feature type="compositionally biased region" description="Basic and acidic residues" evidence="2">
    <location>
        <begin position="578"/>
        <end position="594"/>
    </location>
</feature>
<dbReference type="InterPro" id="IPR035901">
    <property type="entry name" value="GIY-YIG_endonuc_sf"/>
</dbReference>
<dbReference type="FunFam" id="3.30.420.10:FF:000045">
    <property type="entry name" value="3'-5' exonuclease DinG"/>
    <property type="match status" value="1"/>
</dbReference>
<evidence type="ECO:0000256" key="2">
    <source>
        <dbReference type="SAM" id="MobiDB-lite"/>
    </source>
</evidence>
<name>A0A4S8PFU0_9ACTN</name>
<dbReference type="PANTHER" id="PTHR30562">
    <property type="entry name" value="UVRC/OXIDOREDUCTASE"/>
    <property type="match status" value="1"/>
</dbReference>
<dbReference type="InterPro" id="IPR006054">
    <property type="entry name" value="DnaQ"/>
</dbReference>
<dbReference type="InterPro" id="IPR012337">
    <property type="entry name" value="RNaseH-like_sf"/>
</dbReference>
<dbReference type="GO" id="GO:0003887">
    <property type="term" value="F:DNA-directed DNA polymerase activity"/>
    <property type="evidence" value="ECO:0007669"/>
    <property type="project" value="InterPro"/>
</dbReference>
<dbReference type="GO" id="GO:0009380">
    <property type="term" value="C:excinuclease repair complex"/>
    <property type="evidence" value="ECO:0007669"/>
    <property type="project" value="TreeGrafter"/>
</dbReference>
<evidence type="ECO:0000313" key="4">
    <source>
        <dbReference type="EMBL" id="THV27199.1"/>
    </source>
</evidence>
<dbReference type="Proteomes" id="UP000305792">
    <property type="component" value="Unassembled WGS sequence"/>
</dbReference>
<dbReference type="GO" id="GO:0003677">
    <property type="term" value="F:DNA binding"/>
    <property type="evidence" value="ECO:0007669"/>
    <property type="project" value="InterPro"/>
</dbReference>
<dbReference type="InterPro" id="IPR036397">
    <property type="entry name" value="RNaseH_sf"/>
</dbReference>
<accession>A0A4S8PFU0</accession>
<dbReference type="InterPro" id="IPR050066">
    <property type="entry name" value="UvrABC_protein_C"/>
</dbReference>
<evidence type="ECO:0000259" key="3">
    <source>
        <dbReference type="PROSITE" id="PS50164"/>
    </source>
</evidence>
<dbReference type="GO" id="GO:0006260">
    <property type="term" value="P:DNA replication"/>
    <property type="evidence" value="ECO:0007669"/>
    <property type="project" value="InterPro"/>
</dbReference>
<dbReference type="GO" id="GO:0006289">
    <property type="term" value="P:nucleotide-excision repair"/>
    <property type="evidence" value="ECO:0007669"/>
    <property type="project" value="InterPro"/>
</dbReference>
<dbReference type="PANTHER" id="PTHR30562:SF1">
    <property type="entry name" value="UVRABC SYSTEM PROTEIN C"/>
    <property type="match status" value="1"/>
</dbReference>
<dbReference type="Pfam" id="PF00929">
    <property type="entry name" value="RNase_T"/>
    <property type="match status" value="1"/>
</dbReference>